<organism evidence="6 7">
    <name type="scientific">Kribbella deserti</name>
    <dbReference type="NCBI Taxonomy" id="1926257"/>
    <lineage>
        <taxon>Bacteria</taxon>
        <taxon>Bacillati</taxon>
        <taxon>Actinomycetota</taxon>
        <taxon>Actinomycetes</taxon>
        <taxon>Propionibacteriales</taxon>
        <taxon>Kribbellaceae</taxon>
        <taxon>Kribbella</taxon>
    </lineage>
</organism>
<feature type="domain" description="ANTAR" evidence="5">
    <location>
        <begin position="157"/>
        <end position="218"/>
    </location>
</feature>
<dbReference type="InterPro" id="IPR003018">
    <property type="entry name" value="GAF"/>
</dbReference>
<dbReference type="SUPFAM" id="SSF55781">
    <property type="entry name" value="GAF domain-like"/>
    <property type="match status" value="1"/>
</dbReference>
<protein>
    <submittedName>
        <fullName evidence="6">GAF and ANTAR domain-containing protein</fullName>
    </submittedName>
</protein>
<evidence type="ECO:0000256" key="4">
    <source>
        <dbReference type="ARBA" id="ARBA00023163"/>
    </source>
</evidence>
<evidence type="ECO:0000256" key="1">
    <source>
        <dbReference type="ARBA" id="ARBA00022679"/>
    </source>
</evidence>
<dbReference type="Pfam" id="PF03861">
    <property type="entry name" value="ANTAR"/>
    <property type="match status" value="1"/>
</dbReference>
<keyword evidence="7" id="KW-1185">Reference proteome</keyword>
<reference evidence="6 7" key="1">
    <citation type="submission" date="2024-09" db="EMBL/GenBank/DDBJ databases">
        <authorList>
            <person name="Sun Q."/>
            <person name="Mori K."/>
        </authorList>
    </citation>
    <scope>NUCLEOTIDE SEQUENCE [LARGE SCALE GENOMIC DNA]</scope>
    <source>
        <strain evidence="6 7">CGMCC 1.15906</strain>
    </source>
</reference>
<dbReference type="PROSITE" id="PS50921">
    <property type="entry name" value="ANTAR"/>
    <property type="match status" value="1"/>
</dbReference>
<keyword evidence="1" id="KW-0808">Transferase</keyword>
<gene>
    <name evidence="6" type="ORF">ACFFGN_11400</name>
</gene>
<dbReference type="PIRSF" id="PIRSF036625">
    <property type="entry name" value="GAF_ANTAR"/>
    <property type="match status" value="1"/>
</dbReference>
<evidence type="ECO:0000256" key="3">
    <source>
        <dbReference type="ARBA" id="ARBA00023015"/>
    </source>
</evidence>
<dbReference type="Proteomes" id="UP001589890">
    <property type="component" value="Unassembled WGS sequence"/>
</dbReference>
<dbReference type="Gene3D" id="1.10.10.10">
    <property type="entry name" value="Winged helix-like DNA-binding domain superfamily/Winged helix DNA-binding domain"/>
    <property type="match status" value="1"/>
</dbReference>
<dbReference type="InterPro" id="IPR005561">
    <property type="entry name" value="ANTAR"/>
</dbReference>
<dbReference type="InterPro" id="IPR012074">
    <property type="entry name" value="GAF_ANTAR"/>
</dbReference>
<accession>A0ABV6QJG8</accession>
<proteinExistence type="predicted"/>
<dbReference type="RefSeq" id="WP_380046275.1">
    <property type="nucleotide sequence ID" value="NZ_JBHLTC010000012.1"/>
</dbReference>
<dbReference type="EMBL" id="JBHLTC010000012">
    <property type="protein sequence ID" value="MFC0624670.1"/>
    <property type="molecule type" value="Genomic_DNA"/>
</dbReference>
<comment type="caution">
    <text evidence="6">The sequence shown here is derived from an EMBL/GenBank/DDBJ whole genome shotgun (WGS) entry which is preliminary data.</text>
</comment>
<sequence length="227" mass="24791">MSLDQVMADIAAALNVPIDLDDTLRSLTSSAVENIPDLISASLSVTHRDGSIKTVAPTDSLSVQADQLQYLLGEGPCVRAALEEPVVIVPDMATDPRWPVYGPKVAEMGVGAQVAFQFRAQHDQVRGALNLYFATARQIDDETLMLGRMYATHIAIAMGWARHEETLNEAILTRNVIGQAVGVLMERYKLDADRAFDFLVRTSQTGNVKLRVVAEALVAETTDQARR</sequence>
<dbReference type="InterPro" id="IPR036388">
    <property type="entry name" value="WH-like_DNA-bd_sf"/>
</dbReference>
<evidence type="ECO:0000313" key="7">
    <source>
        <dbReference type="Proteomes" id="UP001589890"/>
    </source>
</evidence>
<dbReference type="SUPFAM" id="SSF52172">
    <property type="entry name" value="CheY-like"/>
    <property type="match status" value="1"/>
</dbReference>
<dbReference type="Gene3D" id="3.30.450.40">
    <property type="match status" value="1"/>
</dbReference>
<keyword evidence="2" id="KW-0418">Kinase</keyword>
<evidence type="ECO:0000256" key="2">
    <source>
        <dbReference type="ARBA" id="ARBA00022777"/>
    </source>
</evidence>
<evidence type="ECO:0000313" key="6">
    <source>
        <dbReference type="EMBL" id="MFC0624670.1"/>
    </source>
</evidence>
<keyword evidence="4" id="KW-0804">Transcription</keyword>
<dbReference type="SMART" id="SM01012">
    <property type="entry name" value="ANTAR"/>
    <property type="match status" value="1"/>
</dbReference>
<dbReference type="InterPro" id="IPR011006">
    <property type="entry name" value="CheY-like_superfamily"/>
</dbReference>
<dbReference type="InterPro" id="IPR029016">
    <property type="entry name" value="GAF-like_dom_sf"/>
</dbReference>
<evidence type="ECO:0000259" key="5">
    <source>
        <dbReference type="PROSITE" id="PS50921"/>
    </source>
</evidence>
<name>A0ABV6QJG8_9ACTN</name>
<keyword evidence="3" id="KW-0805">Transcription regulation</keyword>
<dbReference type="Pfam" id="PF13185">
    <property type="entry name" value="GAF_2"/>
    <property type="match status" value="1"/>
</dbReference>